<keyword evidence="3" id="KW-1185">Reference proteome</keyword>
<evidence type="ECO:0000313" key="2">
    <source>
        <dbReference type="EnsemblFungi" id="CEF83774"/>
    </source>
</evidence>
<accession>A0A0E0SBG1</accession>
<reference evidence="2 3" key="1">
    <citation type="journal article" date="2007" name="Science">
        <title>The Fusarium graminearum genome reveals a link between localized polymorphism and pathogen specialization.</title>
        <authorList>
            <person name="Cuomo C.A."/>
            <person name="Gueldener U."/>
            <person name="Xu J.-R."/>
            <person name="Trail F."/>
            <person name="Turgeon B.G."/>
            <person name="Di Pietro A."/>
            <person name="Walton J.D."/>
            <person name="Ma L.-J."/>
            <person name="Baker S.E."/>
            <person name="Rep M."/>
            <person name="Adam G."/>
            <person name="Antoniw J."/>
            <person name="Baldwin T."/>
            <person name="Calvo S.E."/>
            <person name="Chang Y.-L."/>
            <person name="DeCaprio D."/>
            <person name="Gale L.R."/>
            <person name="Gnerre S."/>
            <person name="Goswami R.S."/>
            <person name="Hammond-Kosack K."/>
            <person name="Harris L.J."/>
            <person name="Hilburn K."/>
            <person name="Kennell J.C."/>
            <person name="Kroken S."/>
            <person name="Magnuson J.K."/>
            <person name="Mannhaupt G."/>
            <person name="Mauceli E.W."/>
            <person name="Mewes H.-W."/>
            <person name="Mitterbauer R."/>
            <person name="Muehlbauer G."/>
            <person name="Muensterkoetter M."/>
            <person name="Nelson D."/>
            <person name="O'Donnell K."/>
            <person name="Ouellet T."/>
            <person name="Qi W."/>
            <person name="Quesneville H."/>
            <person name="Roncero M.I.G."/>
            <person name="Seong K.-Y."/>
            <person name="Tetko I.V."/>
            <person name="Urban M."/>
            <person name="Waalwijk C."/>
            <person name="Ward T.J."/>
            <person name="Yao J."/>
            <person name="Birren B.W."/>
            <person name="Kistler H.C."/>
        </authorList>
    </citation>
    <scope>NUCLEOTIDE SEQUENCE [LARGE SCALE GENOMIC DNA]</scope>
    <source>
        <strain evidence="3">ATCC MYA-4620 / CBS 123657 / FGSC 9075 / NRRL 31084 / PH-1</strain>
        <strain evidence="2">PH-1 / ATCC MYA-4620 / FGSC 9075 / NRRL 31084</strain>
    </source>
</reference>
<sequence>MVISSLSERPCPQQQEVVKTQLFPVNHRSSWVSLQVYGRSYIPFQLSSVFLPLICLNHLSDPSTVEGSILAICKNSESSRLKTIPVGCESSSTLL</sequence>
<accession>A0A098DQZ5</accession>
<protein>
    <submittedName>
        <fullName evidence="1">Chromosome 4, complete genome</fullName>
    </submittedName>
</protein>
<dbReference type="EMBL" id="HG970335">
    <property type="protein sequence ID" value="CEF83774.1"/>
    <property type="molecule type" value="Genomic_DNA"/>
</dbReference>
<name>A0A098DQZ5_GIBZE</name>
<organism evidence="1 3">
    <name type="scientific">Gibberella zeae (strain ATCC MYA-4620 / CBS 123657 / FGSC 9075 / NRRL 31084 / PH-1)</name>
    <name type="common">Wheat head blight fungus</name>
    <name type="synonym">Fusarium graminearum</name>
    <dbReference type="NCBI Taxonomy" id="229533"/>
    <lineage>
        <taxon>Eukaryota</taxon>
        <taxon>Fungi</taxon>
        <taxon>Dikarya</taxon>
        <taxon>Ascomycota</taxon>
        <taxon>Pezizomycotina</taxon>
        <taxon>Sordariomycetes</taxon>
        <taxon>Hypocreomycetidae</taxon>
        <taxon>Hypocreales</taxon>
        <taxon>Nectriaceae</taxon>
        <taxon>Fusarium</taxon>
    </lineage>
</organism>
<reference evidence="2" key="4">
    <citation type="submission" date="2017-01" db="UniProtKB">
        <authorList>
            <consortium name="EnsemblFungi"/>
        </authorList>
    </citation>
    <scope>IDENTIFICATION</scope>
    <source>
        <strain evidence="2">PH-1 / ATCC MYA-4620 / FGSC 9075 / NRRL 31084</strain>
    </source>
</reference>
<dbReference type="AlphaFoldDB" id="A0A098DQZ5"/>
<evidence type="ECO:0000313" key="3">
    <source>
        <dbReference type="Proteomes" id="UP000070720"/>
    </source>
</evidence>
<reference evidence="1 3" key="3">
    <citation type="journal article" date="2015" name="BMC Genomics">
        <title>The completed genome sequence of the pathogenic ascomycete fungus Fusarium graminearum.</title>
        <authorList>
            <person name="King R."/>
            <person name="Urban M."/>
            <person name="Hammond-Kosack M.C."/>
            <person name="Hassani-Pak K."/>
            <person name="Hammond-Kosack K.E."/>
        </authorList>
    </citation>
    <scope>NUCLEOTIDE SEQUENCE [LARGE SCALE GENOMIC DNA]</scope>
    <source>
        <strain evidence="3">ATCC MYA-4620 / CBS 123657 / FGSC 9075 / NRRL 31084 / PH-1</strain>
        <strain evidence="1">PH-1</strain>
    </source>
</reference>
<dbReference type="EnsemblFungi" id="CEF83774">
    <property type="protein sequence ID" value="CEF83774"/>
    <property type="gene ID" value="FGRRES_15107"/>
</dbReference>
<evidence type="ECO:0000313" key="1">
    <source>
        <dbReference type="EMBL" id="CEF83774.1"/>
    </source>
</evidence>
<reference evidence="2 3" key="2">
    <citation type="journal article" date="2010" name="Nature">
        <title>Comparative genomics reveals mobile pathogenicity chromosomes in Fusarium.</title>
        <authorList>
            <person name="Ma L.J."/>
            <person name="van der Does H.C."/>
            <person name="Borkovich K.A."/>
            <person name="Coleman J.J."/>
            <person name="Daboussi M.J."/>
            <person name="Di Pietro A."/>
            <person name="Dufresne M."/>
            <person name="Freitag M."/>
            <person name="Grabherr M."/>
            <person name="Henrissat B."/>
            <person name="Houterman P.M."/>
            <person name="Kang S."/>
            <person name="Shim W.B."/>
            <person name="Woloshuk C."/>
            <person name="Xie X."/>
            <person name="Xu J.R."/>
            <person name="Antoniw J."/>
            <person name="Baker S.E."/>
            <person name="Bluhm B.H."/>
            <person name="Breakspear A."/>
            <person name="Brown D.W."/>
            <person name="Butchko R.A."/>
            <person name="Chapman S."/>
            <person name="Coulson R."/>
            <person name="Coutinho P.M."/>
            <person name="Danchin E.G."/>
            <person name="Diener A."/>
            <person name="Gale L.R."/>
            <person name="Gardiner D.M."/>
            <person name="Goff S."/>
            <person name="Hammond-Kosack K.E."/>
            <person name="Hilburn K."/>
            <person name="Hua-Van A."/>
            <person name="Jonkers W."/>
            <person name="Kazan K."/>
            <person name="Kodira C.D."/>
            <person name="Koehrsen M."/>
            <person name="Kumar L."/>
            <person name="Lee Y.H."/>
            <person name="Li L."/>
            <person name="Manners J.M."/>
            <person name="Miranda-Saavedra D."/>
            <person name="Mukherjee M."/>
            <person name="Park G."/>
            <person name="Park J."/>
            <person name="Park S.Y."/>
            <person name="Proctor R.H."/>
            <person name="Regev A."/>
            <person name="Ruiz-Roldan M.C."/>
            <person name="Sain D."/>
            <person name="Sakthikumar S."/>
            <person name="Sykes S."/>
            <person name="Schwartz D.C."/>
            <person name="Turgeon B.G."/>
            <person name="Wapinski I."/>
            <person name="Yoder O."/>
            <person name="Young S."/>
            <person name="Zeng Q."/>
            <person name="Zhou S."/>
            <person name="Galagan J."/>
            <person name="Cuomo C.A."/>
            <person name="Kistler H.C."/>
            <person name="Rep M."/>
        </authorList>
    </citation>
    <scope>GENOME REANNOTATION</scope>
    <source>
        <strain evidence="3">ATCC MYA-4620 / CBS 123657 / FGSC 9075 / NRRL 31084 / PH-1</strain>
        <strain evidence="2">PH-1 / ATCC MYA-4620 / FGSC 9075 / NRRL 31084</strain>
    </source>
</reference>
<dbReference type="InParanoid" id="A0A098DQZ5"/>
<proteinExistence type="predicted"/>
<gene>
    <name evidence="1" type="ORF">FGRAMPH1_01T22699</name>
</gene>
<dbReference type="VEuPathDB" id="FungiDB:FGRAMPH1_01G22699"/>
<dbReference type="Proteomes" id="UP000070720">
    <property type="component" value="Chromosome 4"/>
</dbReference>